<dbReference type="EMBL" id="DXEN01000092">
    <property type="protein sequence ID" value="HIX87396.1"/>
    <property type="molecule type" value="Genomic_DNA"/>
</dbReference>
<dbReference type="Proteomes" id="UP000823847">
    <property type="component" value="Unassembled WGS sequence"/>
</dbReference>
<organism evidence="1 2">
    <name type="scientific">Candidatus Parabacteroides intestinigallinarum</name>
    <dbReference type="NCBI Taxonomy" id="2838722"/>
    <lineage>
        <taxon>Bacteria</taxon>
        <taxon>Pseudomonadati</taxon>
        <taxon>Bacteroidota</taxon>
        <taxon>Bacteroidia</taxon>
        <taxon>Bacteroidales</taxon>
        <taxon>Tannerellaceae</taxon>
        <taxon>Parabacteroides</taxon>
    </lineage>
</organism>
<gene>
    <name evidence="1" type="ORF">H9848_12455</name>
</gene>
<reference evidence="1" key="2">
    <citation type="submission" date="2021-04" db="EMBL/GenBank/DDBJ databases">
        <authorList>
            <person name="Gilroy R."/>
        </authorList>
    </citation>
    <scope>NUCLEOTIDE SEQUENCE</scope>
    <source>
        <strain evidence="1">ChiHecec2B26-12326</strain>
    </source>
</reference>
<proteinExistence type="predicted"/>
<evidence type="ECO:0000313" key="2">
    <source>
        <dbReference type="Proteomes" id="UP000823847"/>
    </source>
</evidence>
<name>A0A9D1XU66_9BACT</name>
<protein>
    <submittedName>
        <fullName evidence="1">NVEALA domain-containing protein</fullName>
    </submittedName>
</protein>
<dbReference type="Pfam" id="PF14055">
    <property type="entry name" value="NVEALA"/>
    <property type="match status" value="1"/>
</dbReference>
<reference evidence="1" key="1">
    <citation type="journal article" date="2021" name="PeerJ">
        <title>Extensive microbial diversity within the chicken gut microbiome revealed by metagenomics and culture.</title>
        <authorList>
            <person name="Gilroy R."/>
            <person name="Ravi A."/>
            <person name="Getino M."/>
            <person name="Pursley I."/>
            <person name="Horton D.L."/>
            <person name="Alikhan N.F."/>
            <person name="Baker D."/>
            <person name="Gharbi K."/>
            <person name="Hall N."/>
            <person name="Watson M."/>
            <person name="Adriaenssens E.M."/>
            <person name="Foster-Nyarko E."/>
            <person name="Jarju S."/>
            <person name="Secka A."/>
            <person name="Antonio M."/>
            <person name="Oren A."/>
            <person name="Chaudhuri R.R."/>
            <person name="La Ragione R."/>
            <person name="Hildebrand F."/>
            <person name="Pallen M.J."/>
        </authorList>
    </citation>
    <scope>NUCLEOTIDE SEQUENCE</scope>
    <source>
        <strain evidence="1">ChiHecec2B26-12326</strain>
    </source>
</reference>
<sequence length="74" mass="8174">MNLSFLKKASITLVFCVLCAFSGYLLKQQQKTTLSDLVLSNIEALAQNENDRPGCLGSGSIFCNGIYVKFKYTD</sequence>
<evidence type="ECO:0000313" key="1">
    <source>
        <dbReference type="EMBL" id="HIX87396.1"/>
    </source>
</evidence>
<dbReference type="AlphaFoldDB" id="A0A9D1XU66"/>
<accession>A0A9D1XU66</accession>
<comment type="caution">
    <text evidence="1">The sequence shown here is derived from an EMBL/GenBank/DDBJ whole genome shotgun (WGS) entry which is preliminary data.</text>
</comment>
<dbReference type="InterPro" id="IPR025905">
    <property type="entry name" value="NVEALA"/>
</dbReference>